<proteinExistence type="predicted"/>
<keyword evidence="5" id="KW-1185">Reference proteome</keyword>
<accession>A0AAD2DIM5</accession>
<dbReference type="EMBL" id="OU503036">
    <property type="protein sequence ID" value="CAI9752756.1"/>
    <property type="molecule type" value="Genomic_DNA"/>
</dbReference>
<dbReference type="InterPro" id="IPR021720">
    <property type="entry name" value="Malectin_dom"/>
</dbReference>
<feature type="signal peptide" evidence="2">
    <location>
        <begin position="1"/>
        <end position="28"/>
    </location>
</feature>
<organism evidence="4 5">
    <name type="scientific">Fraxinus pennsylvanica</name>
    <dbReference type="NCBI Taxonomy" id="56036"/>
    <lineage>
        <taxon>Eukaryota</taxon>
        <taxon>Viridiplantae</taxon>
        <taxon>Streptophyta</taxon>
        <taxon>Embryophyta</taxon>
        <taxon>Tracheophyta</taxon>
        <taxon>Spermatophyta</taxon>
        <taxon>Magnoliopsida</taxon>
        <taxon>eudicotyledons</taxon>
        <taxon>Gunneridae</taxon>
        <taxon>Pentapetalae</taxon>
        <taxon>asterids</taxon>
        <taxon>lamiids</taxon>
        <taxon>Lamiales</taxon>
        <taxon>Oleaceae</taxon>
        <taxon>Oleeae</taxon>
        <taxon>Fraxinus</taxon>
    </lineage>
</organism>
<sequence>MYLHPVSIVNLFFFILHLLFTFTEHSAGYYLNGDVAINCGSTGISTAFNGREWVGDISNSPPQIKGSSTSSSTIHNLASVDPVPYKTARISQSQFSYTFRVRPGLKLIRLHFSLALYWQFKKSRDFFTVEVGPFTLLRNFSASITADALSVKSFIKEYSINIEENQLLTITFSPEHSQSHKTYAFINGIEVISLPTDLYYTHEHSAGYYLNGDVAINCGSTGISTAFNGREWVGDISNSPPQIKGSSTSSSTIHNLASVDPVPYKTARISQSQFSYTFRVRPGLKLIRLHFSLALYWQFKKSRDFFTVEVGPFTLLRNFSASITADALSVKSFIKEYSINIEENQLLTITFSPEHSQSHKTYAFINGIEVISLPTDLYYTHGGGLGAQVVGQKSRIYIDKSTALEIVERFNIIWDPTSVANAGKFRMWETVSYKKKNKINTFTWKISVDVGFEYLIRLHFYEKGLRMAETGNMVYSVLINDMIAETNVDIVKERGDNDILWYRDYIVKVKGHKEEARHDLTISLQLKGELIDGPLRRLELCKLSNLYNSLASRYPSSPTQASSSGTLRILLSISGRRNAVVTGAVIITTLVNIIAFRLRQIWEANAIEDRNKPSISTGGLCRHYSLAEIQSATDNFSDTLESSKSSVPKMTTSDGVQPCSRETIKLTSTGVQEISSVDGQNISPLSEERTESEVVQNVLPSGRSTPVDGRKTNIYKLSWLRPWDAIWNRAKPSKRRESVHCSISGIESDFNRLFSNQGQPQ</sequence>
<protein>
    <recommendedName>
        <fullName evidence="3">Malectin domain-containing protein</fullName>
    </recommendedName>
</protein>
<feature type="compositionally biased region" description="Polar residues" evidence="1">
    <location>
        <begin position="637"/>
        <end position="655"/>
    </location>
</feature>
<dbReference type="Pfam" id="PF11721">
    <property type="entry name" value="Malectin"/>
    <property type="match status" value="2"/>
</dbReference>
<feature type="chain" id="PRO_5041993486" description="Malectin domain-containing protein" evidence="2">
    <location>
        <begin position="29"/>
        <end position="761"/>
    </location>
</feature>
<gene>
    <name evidence="4" type="ORF">FPE_LOCUS187</name>
</gene>
<evidence type="ECO:0000256" key="2">
    <source>
        <dbReference type="SAM" id="SignalP"/>
    </source>
</evidence>
<evidence type="ECO:0000259" key="3">
    <source>
        <dbReference type="Pfam" id="PF11721"/>
    </source>
</evidence>
<feature type="domain" description="Malectin" evidence="3">
    <location>
        <begin position="214"/>
        <end position="355"/>
    </location>
</feature>
<evidence type="ECO:0000256" key="1">
    <source>
        <dbReference type="SAM" id="MobiDB-lite"/>
    </source>
</evidence>
<dbReference type="PANTHER" id="PTHR34590">
    <property type="entry name" value="OS03G0124300 PROTEIN-RELATED"/>
    <property type="match status" value="1"/>
</dbReference>
<keyword evidence="2" id="KW-0732">Signal</keyword>
<feature type="region of interest" description="Disordered" evidence="1">
    <location>
        <begin position="637"/>
        <end position="658"/>
    </location>
</feature>
<name>A0AAD2DIM5_9LAMI</name>
<dbReference type="GO" id="GO:0004714">
    <property type="term" value="F:transmembrane receptor protein tyrosine kinase activity"/>
    <property type="evidence" value="ECO:0007669"/>
    <property type="project" value="InterPro"/>
</dbReference>
<evidence type="ECO:0000313" key="5">
    <source>
        <dbReference type="Proteomes" id="UP000834106"/>
    </source>
</evidence>
<dbReference type="AlphaFoldDB" id="A0AAD2DIM5"/>
<dbReference type="InterPro" id="IPR045272">
    <property type="entry name" value="ANXUR1/2-like"/>
</dbReference>
<evidence type="ECO:0000313" key="4">
    <source>
        <dbReference type="EMBL" id="CAI9752756.1"/>
    </source>
</evidence>
<reference evidence="4" key="1">
    <citation type="submission" date="2023-05" db="EMBL/GenBank/DDBJ databases">
        <authorList>
            <person name="Huff M."/>
        </authorList>
    </citation>
    <scope>NUCLEOTIDE SEQUENCE</scope>
</reference>
<dbReference type="FunFam" id="2.60.120.430:FF:000003">
    <property type="entry name" value="FERONIA receptor-like kinase"/>
    <property type="match status" value="2"/>
</dbReference>
<dbReference type="PANTHER" id="PTHR34590:SF5">
    <property type="entry name" value="OS04G0586500 PROTEIN"/>
    <property type="match status" value="1"/>
</dbReference>
<feature type="domain" description="Malectin" evidence="3">
    <location>
        <begin position="35"/>
        <end position="176"/>
    </location>
</feature>
<dbReference type="Gene3D" id="2.60.120.430">
    <property type="entry name" value="Galactose-binding lectin"/>
    <property type="match status" value="3"/>
</dbReference>
<dbReference type="Proteomes" id="UP000834106">
    <property type="component" value="Chromosome 1"/>
</dbReference>